<dbReference type="GO" id="GO:0060271">
    <property type="term" value="P:cilium assembly"/>
    <property type="evidence" value="ECO:0007669"/>
    <property type="project" value="UniProtKB-UniRule"/>
</dbReference>
<reference evidence="4 5" key="1">
    <citation type="submission" date="2019-04" db="EMBL/GenBank/DDBJ databases">
        <title>Annotation for the trematode Fasciola gigantica.</title>
        <authorList>
            <person name="Choi Y.-J."/>
        </authorList>
    </citation>
    <scope>NUCLEOTIDE SEQUENCE [LARGE SCALE GENOMIC DNA]</scope>
    <source>
        <strain evidence="4">Uganda_cow_1</strain>
    </source>
</reference>
<evidence type="ECO:0000313" key="5">
    <source>
        <dbReference type="Proteomes" id="UP000316759"/>
    </source>
</evidence>
<dbReference type="PANTHER" id="PTHR19960:SF11">
    <property type="entry name" value="TEKTIN"/>
    <property type="match status" value="1"/>
</dbReference>
<gene>
    <name evidence="4" type="ORF">FGIG_10840</name>
</gene>
<dbReference type="InterPro" id="IPR048256">
    <property type="entry name" value="Tektin-like"/>
</dbReference>
<proteinExistence type="inferred from homology"/>
<evidence type="ECO:0000256" key="1">
    <source>
        <dbReference type="ARBA" id="ARBA00007209"/>
    </source>
</evidence>
<dbReference type="EMBL" id="SUNJ01011090">
    <property type="protein sequence ID" value="TPP59153.1"/>
    <property type="molecule type" value="Genomic_DNA"/>
</dbReference>
<keyword evidence="2" id="KW-0963">Cytoplasm</keyword>
<keyword evidence="3" id="KW-0282">Flagellum</keyword>
<comment type="similarity">
    <text evidence="1 3">Belongs to the tektin family.</text>
</comment>
<protein>
    <recommendedName>
        <fullName evidence="3">Tektin</fullName>
    </recommendedName>
</protein>
<dbReference type="InterPro" id="IPR000435">
    <property type="entry name" value="Tektins"/>
</dbReference>
<dbReference type="GO" id="GO:0060294">
    <property type="term" value="P:cilium movement involved in cell motility"/>
    <property type="evidence" value="ECO:0007669"/>
    <property type="project" value="UniProtKB-UniRule"/>
</dbReference>
<dbReference type="AlphaFoldDB" id="A0A504YDH7"/>
<name>A0A504YDH7_FASGI</name>
<organism evidence="4 5">
    <name type="scientific">Fasciola gigantica</name>
    <name type="common">Giant liver fluke</name>
    <dbReference type="NCBI Taxonomy" id="46835"/>
    <lineage>
        <taxon>Eukaryota</taxon>
        <taxon>Metazoa</taxon>
        <taxon>Spiralia</taxon>
        <taxon>Lophotrochozoa</taxon>
        <taxon>Platyhelminthes</taxon>
        <taxon>Trematoda</taxon>
        <taxon>Digenea</taxon>
        <taxon>Plagiorchiida</taxon>
        <taxon>Echinostomata</taxon>
        <taxon>Echinostomatoidea</taxon>
        <taxon>Fasciolidae</taxon>
        <taxon>Fasciola</taxon>
    </lineage>
</organism>
<dbReference type="GO" id="GO:0015630">
    <property type="term" value="C:microtubule cytoskeleton"/>
    <property type="evidence" value="ECO:0007669"/>
    <property type="project" value="UniProtKB-UniRule"/>
</dbReference>
<comment type="subcellular location">
    <subcellularLocation>
        <location evidence="3">Cytoplasm</location>
        <location evidence="3">Cytoskeleton</location>
        <location evidence="3">Cilium axoneme</location>
    </subcellularLocation>
</comment>
<dbReference type="GO" id="GO:0005634">
    <property type="term" value="C:nucleus"/>
    <property type="evidence" value="ECO:0007669"/>
    <property type="project" value="TreeGrafter"/>
</dbReference>
<keyword evidence="3" id="KW-0969">Cilium</keyword>
<dbReference type="PANTHER" id="PTHR19960">
    <property type="entry name" value="TEKTIN"/>
    <property type="match status" value="1"/>
</dbReference>
<comment type="caution">
    <text evidence="4">The sequence shown here is derived from an EMBL/GenBank/DDBJ whole genome shotgun (WGS) entry which is preliminary data.</text>
</comment>
<dbReference type="STRING" id="46835.A0A504YDH7"/>
<accession>A0A504YDH7</accession>
<dbReference type="Proteomes" id="UP000316759">
    <property type="component" value="Unassembled WGS sequence"/>
</dbReference>
<keyword evidence="5" id="KW-1185">Reference proteome</keyword>
<evidence type="ECO:0000313" key="4">
    <source>
        <dbReference type="EMBL" id="TPP59153.1"/>
    </source>
</evidence>
<dbReference type="GO" id="GO:0005930">
    <property type="term" value="C:axoneme"/>
    <property type="evidence" value="ECO:0007669"/>
    <property type="project" value="UniProtKB-SubCell"/>
</dbReference>
<keyword evidence="3" id="KW-0966">Cell projection</keyword>
<dbReference type="OrthoDB" id="9886517at2759"/>
<dbReference type="Pfam" id="PF03148">
    <property type="entry name" value="Tektin"/>
    <property type="match status" value="1"/>
</dbReference>
<evidence type="ECO:0000256" key="3">
    <source>
        <dbReference type="RuleBase" id="RU367040"/>
    </source>
</evidence>
<evidence type="ECO:0000256" key="2">
    <source>
        <dbReference type="ARBA" id="ARBA00022490"/>
    </source>
</evidence>
<sequence length="80" mass="9074">MFLYYFLSYSLVREAAELQESVDQLIGQLVANQTAHQDLVRARSQLETDLAVKSNSLFIDREKCLGVRKTFPMAPSVILP</sequence>